<dbReference type="PANTHER" id="PTHR24173:SF74">
    <property type="entry name" value="ANKYRIN REPEAT DOMAIN-CONTAINING PROTEIN 16"/>
    <property type="match status" value="1"/>
</dbReference>
<proteinExistence type="predicted"/>
<dbReference type="InterPro" id="IPR002110">
    <property type="entry name" value="Ankyrin_rpt"/>
</dbReference>
<dbReference type="Proteomes" id="UP000002640">
    <property type="component" value="Unassembled WGS sequence"/>
</dbReference>
<evidence type="ECO:0000256" key="3">
    <source>
        <dbReference type="PROSITE-ProRule" id="PRU00023"/>
    </source>
</evidence>
<keyword evidence="5" id="KW-1185">Reference proteome</keyword>
<sequence>MTPANSDSGDSSSATSMEQVHAAWLAAGAQGDVETMRRLRRLHPQWLDLQRLVNTPASGAPTRRQFCSWESFHLSTSGASTLLTAAWGHSLDVVEMLLEAGQDPDTRNHGGRTPSMVALLRYNVVVMRCGFRNNQAVRRNIVEDCRHEDSDLARDNVAVTKVLLRFGADASARSQHGLVRTGIVHSTTLRMAMCLTLPSFFWMLALTSTLETSMNMLQIMLNHHHMVATAHRRDFAADVLSSAVDIEIEGAVRLIVEGGYSSVTVSNTAGETPLHHAIVKRSPQLMELLVDLDPAGGSLTAVTAMGESPAHYAAQHGSVSVMETLLRQLAVVFGDLQELDEATNPLNAMNNAGRRVCRMVLRSPRSELLLLHEHVRRDILHWLREAHDQNLEVDHDDDVADDDAEESRISGVLLTELCAEWVASVDVLPVSSPRRVDLADALLVAISAGYAYEFVPLLVELPLLRSAMPRVLDRLERFARVTRAHLLLLQLHGEVSTALSELVET</sequence>
<keyword evidence="1" id="KW-0677">Repeat</keyword>
<gene>
    <name evidence="4" type="ORF">PHYSODRAFT_344401</name>
</gene>
<keyword evidence="2 3" id="KW-0040">ANK repeat</keyword>
<evidence type="ECO:0000256" key="1">
    <source>
        <dbReference type="ARBA" id="ARBA00022737"/>
    </source>
</evidence>
<dbReference type="Pfam" id="PF12796">
    <property type="entry name" value="Ank_2"/>
    <property type="match status" value="1"/>
</dbReference>
<reference evidence="4 5" key="1">
    <citation type="journal article" date="2006" name="Science">
        <title>Phytophthora genome sequences uncover evolutionary origins and mechanisms of pathogenesis.</title>
        <authorList>
            <person name="Tyler B.M."/>
            <person name="Tripathy S."/>
            <person name="Zhang X."/>
            <person name="Dehal P."/>
            <person name="Jiang R.H."/>
            <person name="Aerts A."/>
            <person name="Arredondo F.D."/>
            <person name="Baxter L."/>
            <person name="Bensasson D."/>
            <person name="Beynon J.L."/>
            <person name="Chapman J."/>
            <person name="Damasceno C.M."/>
            <person name="Dorrance A.E."/>
            <person name="Dou D."/>
            <person name="Dickerman A.W."/>
            <person name="Dubchak I.L."/>
            <person name="Garbelotto M."/>
            <person name="Gijzen M."/>
            <person name="Gordon S.G."/>
            <person name="Govers F."/>
            <person name="Grunwald N.J."/>
            <person name="Huang W."/>
            <person name="Ivors K.L."/>
            <person name="Jones R.W."/>
            <person name="Kamoun S."/>
            <person name="Krampis K."/>
            <person name="Lamour K.H."/>
            <person name="Lee M.K."/>
            <person name="McDonald W.H."/>
            <person name="Medina M."/>
            <person name="Meijer H.J."/>
            <person name="Nordberg E.K."/>
            <person name="Maclean D.J."/>
            <person name="Ospina-Giraldo M.D."/>
            <person name="Morris P.F."/>
            <person name="Phuntumart V."/>
            <person name="Putnam N.H."/>
            <person name="Rash S."/>
            <person name="Rose J.K."/>
            <person name="Sakihama Y."/>
            <person name="Salamov A.A."/>
            <person name="Savidor A."/>
            <person name="Scheuring C.F."/>
            <person name="Smith B.M."/>
            <person name="Sobral B.W."/>
            <person name="Terry A."/>
            <person name="Torto-Alalibo T.A."/>
            <person name="Win J."/>
            <person name="Xu Z."/>
            <person name="Zhang H."/>
            <person name="Grigoriev I.V."/>
            <person name="Rokhsar D.S."/>
            <person name="Boore J.L."/>
        </authorList>
    </citation>
    <scope>NUCLEOTIDE SEQUENCE [LARGE SCALE GENOMIC DNA]</scope>
    <source>
        <strain evidence="4 5">P6497</strain>
    </source>
</reference>
<dbReference type="SUPFAM" id="SSF48403">
    <property type="entry name" value="Ankyrin repeat"/>
    <property type="match status" value="1"/>
</dbReference>
<dbReference type="Gene3D" id="1.25.40.20">
    <property type="entry name" value="Ankyrin repeat-containing domain"/>
    <property type="match status" value="2"/>
</dbReference>
<dbReference type="KEGG" id="psoj:PHYSODRAFT_344401"/>
<dbReference type="EMBL" id="JH159152">
    <property type="protein sequence ID" value="EGZ23219.1"/>
    <property type="molecule type" value="Genomic_DNA"/>
</dbReference>
<evidence type="ECO:0000313" key="5">
    <source>
        <dbReference type="Proteomes" id="UP000002640"/>
    </source>
</evidence>
<name>G4YWN8_PHYSP</name>
<dbReference type="InParanoid" id="G4YWN8"/>
<dbReference type="GeneID" id="20648630"/>
<feature type="repeat" description="ANK" evidence="3">
    <location>
        <begin position="77"/>
        <end position="109"/>
    </location>
</feature>
<dbReference type="OMA" id="NAVECEA"/>
<organism evidence="4 5">
    <name type="scientific">Phytophthora sojae (strain P6497)</name>
    <name type="common">Soybean stem and root rot agent</name>
    <name type="synonym">Phytophthora megasperma f. sp. glycines</name>
    <dbReference type="NCBI Taxonomy" id="1094619"/>
    <lineage>
        <taxon>Eukaryota</taxon>
        <taxon>Sar</taxon>
        <taxon>Stramenopiles</taxon>
        <taxon>Oomycota</taxon>
        <taxon>Peronosporomycetes</taxon>
        <taxon>Peronosporales</taxon>
        <taxon>Peronosporaceae</taxon>
        <taxon>Phytophthora</taxon>
    </lineage>
</organism>
<dbReference type="PANTHER" id="PTHR24173">
    <property type="entry name" value="ANKYRIN REPEAT CONTAINING"/>
    <property type="match status" value="1"/>
</dbReference>
<accession>G4YWN8</accession>
<dbReference type="PROSITE" id="PS50088">
    <property type="entry name" value="ANK_REPEAT"/>
    <property type="match status" value="2"/>
</dbReference>
<protein>
    <submittedName>
        <fullName evidence="4">Uncharacterized protein</fullName>
    </submittedName>
</protein>
<dbReference type="InterPro" id="IPR036770">
    <property type="entry name" value="Ankyrin_rpt-contain_sf"/>
</dbReference>
<dbReference type="AlphaFoldDB" id="G4YWN8"/>
<evidence type="ECO:0000313" key="4">
    <source>
        <dbReference type="EMBL" id="EGZ23219.1"/>
    </source>
</evidence>
<evidence type="ECO:0000256" key="2">
    <source>
        <dbReference type="ARBA" id="ARBA00023043"/>
    </source>
</evidence>
<dbReference type="SMR" id="G4YWN8"/>
<dbReference type="PROSITE" id="PS50297">
    <property type="entry name" value="ANK_REP_REGION"/>
    <property type="match status" value="2"/>
</dbReference>
<dbReference type="RefSeq" id="XP_009518507.1">
    <property type="nucleotide sequence ID" value="XM_009520212.1"/>
</dbReference>
<dbReference type="SMART" id="SM00248">
    <property type="entry name" value="ANK"/>
    <property type="match status" value="3"/>
</dbReference>
<feature type="repeat" description="ANK" evidence="3">
    <location>
        <begin position="305"/>
        <end position="327"/>
    </location>
</feature>